<protein>
    <submittedName>
        <fullName evidence="2">Uncharacterized protein</fullName>
    </submittedName>
</protein>
<name>F5XE49_MICPN</name>
<evidence type="ECO:0000313" key="2">
    <source>
        <dbReference type="EMBL" id="BAK37597.1"/>
    </source>
</evidence>
<dbReference type="AlphaFoldDB" id="F5XE49"/>
<feature type="region of interest" description="Disordered" evidence="1">
    <location>
        <begin position="1"/>
        <end position="50"/>
    </location>
</feature>
<dbReference type="EMBL" id="AP012204">
    <property type="protein sequence ID" value="BAK37597.1"/>
    <property type="molecule type" value="Genomic_DNA"/>
</dbReference>
<dbReference type="KEGG" id="mph:MLP_45830"/>
<evidence type="ECO:0000313" key="3">
    <source>
        <dbReference type="Proteomes" id="UP000007947"/>
    </source>
</evidence>
<accession>F5XE49</accession>
<sequence>MDSRRRGLRRRPGVADCSPSVRSRHTPTLGDIDMRKLRHDQNRTHQTYGK</sequence>
<dbReference type="HOGENOM" id="CLU_3119866_0_0_11"/>
<dbReference type="Proteomes" id="UP000007947">
    <property type="component" value="Chromosome"/>
</dbReference>
<evidence type="ECO:0000256" key="1">
    <source>
        <dbReference type="SAM" id="MobiDB-lite"/>
    </source>
</evidence>
<proteinExistence type="predicted"/>
<feature type="compositionally biased region" description="Basic and acidic residues" evidence="1">
    <location>
        <begin position="32"/>
        <end position="43"/>
    </location>
</feature>
<dbReference type="STRING" id="1032480.MLP_45830"/>
<organism evidence="2 3">
    <name type="scientific">Microlunatus phosphovorus (strain ATCC 700054 / DSM 10555 / JCM 9379 / NBRC 101784 / NCIMB 13414 / VKM Ac-1990 / NM-1)</name>
    <dbReference type="NCBI Taxonomy" id="1032480"/>
    <lineage>
        <taxon>Bacteria</taxon>
        <taxon>Bacillati</taxon>
        <taxon>Actinomycetota</taxon>
        <taxon>Actinomycetes</taxon>
        <taxon>Propionibacteriales</taxon>
        <taxon>Propionibacteriaceae</taxon>
        <taxon>Microlunatus</taxon>
    </lineage>
</organism>
<reference evidence="2 3" key="1">
    <citation type="submission" date="2011-05" db="EMBL/GenBank/DDBJ databases">
        <title>Whole genome sequence of Microlunatus phosphovorus NM-1.</title>
        <authorList>
            <person name="Hosoyama A."/>
            <person name="Sasaki K."/>
            <person name="Harada T."/>
            <person name="Igarashi R."/>
            <person name="Kawakoshi A."/>
            <person name="Sasagawa M."/>
            <person name="Fukada J."/>
            <person name="Nakamura S."/>
            <person name="Katano Y."/>
            <person name="Hanada S."/>
            <person name="Kamagata Y."/>
            <person name="Nakamura N."/>
            <person name="Yamazaki S."/>
            <person name="Fujita N."/>
        </authorList>
    </citation>
    <scope>NUCLEOTIDE SEQUENCE [LARGE SCALE GENOMIC DNA]</scope>
    <source>
        <strain evidence="3">ATCC 700054 / DSM 10555 / JCM 9379 / NBRC 101784 / NCIMB 13414 / VKM Ac-1990 / NM-1</strain>
    </source>
</reference>
<gene>
    <name evidence="2" type="ordered locus">MLP_45830</name>
</gene>
<keyword evidence="3" id="KW-1185">Reference proteome</keyword>
<feature type="compositionally biased region" description="Basic residues" evidence="1">
    <location>
        <begin position="1"/>
        <end position="12"/>
    </location>
</feature>